<feature type="transmembrane region" description="Helical" evidence="1">
    <location>
        <begin position="35"/>
        <end position="61"/>
    </location>
</feature>
<proteinExistence type="predicted"/>
<evidence type="ECO:0000313" key="2">
    <source>
        <dbReference type="EMBL" id="KAJ7349655.1"/>
    </source>
</evidence>
<accession>A0AAD7A5V3</accession>
<comment type="caution">
    <text evidence="2">The sequence shown here is derived from an EMBL/GenBank/DDBJ whole genome shotgun (WGS) entry which is preliminary data.</text>
</comment>
<organism evidence="2 3">
    <name type="scientific">Mycena albidolilacea</name>
    <dbReference type="NCBI Taxonomy" id="1033008"/>
    <lineage>
        <taxon>Eukaryota</taxon>
        <taxon>Fungi</taxon>
        <taxon>Dikarya</taxon>
        <taxon>Basidiomycota</taxon>
        <taxon>Agaricomycotina</taxon>
        <taxon>Agaricomycetes</taxon>
        <taxon>Agaricomycetidae</taxon>
        <taxon>Agaricales</taxon>
        <taxon>Marasmiineae</taxon>
        <taxon>Mycenaceae</taxon>
        <taxon>Mycena</taxon>
    </lineage>
</organism>
<dbReference type="Proteomes" id="UP001218218">
    <property type="component" value="Unassembled WGS sequence"/>
</dbReference>
<sequence length="112" mass="12334">MKQVDPLYISTTGVVAAFVQSFLAIRYWLLTTNKFITLLLFLFIAVAIGSAFAGGVTIVVFPKYTNQKKAIIPATCVGISSENLAHQFAAEFKESFCKGHPNPRVPRYCTTL</sequence>
<keyword evidence="1" id="KW-1133">Transmembrane helix</keyword>
<gene>
    <name evidence="2" type="ORF">DFH08DRAFT_958629</name>
</gene>
<dbReference type="EMBL" id="JARIHO010000015">
    <property type="protein sequence ID" value="KAJ7349655.1"/>
    <property type="molecule type" value="Genomic_DNA"/>
</dbReference>
<keyword evidence="1" id="KW-0812">Transmembrane</keyword>
<evidence type="ECO:0000256" key="1">
    <source>
        <dbReference type="SAM" id="Phobius"/>
    </source>
</evidence>
<keyword evidence="1" id="KW-0472">Membrane</keyword>
<dbReference type="AlphaFoldDB" id="A0AAD7A5V3"/>
<keyword evidence="3" id="KW-1185">Reference proteome</keyword>
<feature type="transmembrane region" description="Helical" evidence="1">
    <location>
        <begin position="7"/>
        <end position="29"/>
    </location>
</feature>
<evidence type="ECO:0000313" key="3">
    <source>
        <dbReference type="Proteomes" id="UP001218218"/>
    </source>
</evidence>
<name>A0AAD7A5V3_9AGAR</name>
<reference evidence="2" key="1">
    <citation type="submission" date="2023-03" db="EMBL/GenBank/DDBJ databases">
        <title>Massive genome expansion in bonnet fungi (Mycena s.s.) driven by repeated elements and novel gene families across ecological guilds.</title>
        <authorList>
            <consortium name="Lawrence Berkeley National Laboratory"/>
            <person name="Harder C.B."/>
            <person name="Miyauchi S."/>
            <person name="Viragh M."/>
            <person name="Kuo A."/>
            <person name="Thoen E."/>
            <person name="Andreopoulos B."/>
            <person name="Lu D."/>
            <person name="Skrede I."/>
            <person name="Drula E."/>
            <person name="Henrissat B."/>
            <person name="Morin E."/>
            <person name="Kohler A."/>
            <person name="Barry K."/>
            <person name="LaButti K."/>
            <person name="Morin E."/>
            <person name="Salamov A."/>
            <person name="Lipzen A."/>
            <person name="Mereny Z."/>
            <person name="Hegedus B."/>
            <person name="Baldrian P."/>
            <person name="Stursova M."/>
            <person name="Weitz H."/>
            <person name="Taylor A."/>
            <person name="Grigoriev I.V."/>
            <person name="Nagy L.G."/>
            <person name="Martin F."/>
            <person name="Kauserud H."/>
        </authorList>
    </citation>
    <scope>NUCLEOTIDE SEQUENCE</scope>
    <source>
        <strain evidence="2">CBHHK002</strain>
    </source>
</reference>
<protein>
    <submittedName>
        <fullName evidence="2">Uncharacterized protein</fullName>
    </submittedName>
</protein>